<proteinExistence type="predicted"/>
<accession>A0A2N8L0V5</accession>
<sequence>MKTTPFALATTFALVLGTLLPLAAQAEEAASPLSFNASVTTDYRYRGISQSRLKPALQGGADYVAANGFYIGTWASTIKWIKDAPYNGGASVEIDVYGGYKTEVAPGLTLDVGALTYIYSGNDLNPSANTTEVYGALSYGVFTAKYSHSTTNLFGTANSKGSGYLDLSATLDLGEGFSLVPHLGRQKVKNNPAGSYADYAVTLNKDYAGISFGATLINTNTDAYVGGPSSKNLGKSGFVLSAKKTF</sequence>
<dbReference type="RefSeq" id="WP_102769266.1">
    <property type="nucleotide sequence ID" value="NZ_POSP01000003.1"/>
</dbReference>
<feature type="signal peptide" evidence="1">
    <location>
        <begin position="1"/>
        <end position="26"/>
    </location>
</feature>
<dbReference type="Pfam" id="PF09694">
    <property type="entry name" value="Gcw_chp"/>
    <property type="match status" value="1"/>
</dbReference>
<keyword evidence="3" id="KW-1185">Reference proteome</keyword>
<organism evidence="2 3">
    <name type="scientific">Kinneretia aquatilis</name>
    <dbReference type="NCBI Taxonomy" id="2070761"/>
    <lineage>
        <taxon>Bacteria</taxon>
        <taxon>Pseudomonadati</taxon>
        <taxon>Pseudomonadota</taxon>
        <taxon>Betaproteobacteria</taxon>
        <taxon>Burkholderiales</taxon>
        <taxon>Sphaerotilaceae</taxon>
        <taxon>Roseateles</taxon>
    </lineage>
</organism>
<keyword evidence="1" id="KW-0732">Signal</keyword>
<evidence type="ECO:0000313" key="3">
    <source>
        <dbReference type="Proteomes" id="UP000235916"/>
    </source>
</evidence>
<evidence type="ECO:0000256" key="1">
    <source>
        <dbReference type="SAM" id="SignalP"/>
    </source>
</evidence>
<dbReference type="Proteomes" id="UP000235916">
    <property type="component" value="Unassembled WGS sequence"/>
</dbReference>
<gene>
    <name evidence="2" type="ORF">C1O66_18640</name>
</gene>
<dbReference type="AlphaFoldDB" id="A0A2N8L0V5"/>
<dbReference type="EMBL" id="POSP01000003">
    <property type="protein sequence ID" value="PND39348.1"/>
    <property type="molecule type" value="Genomic_DNA"/>
</dbReference>
<protein>
    <submittedName>
        <fullName evidence="2">Uncharacterized protein</fullName>
    </submittedName>
</protein>
<dbReference type="OrthoDB" id="9793561at2"/>
<reference evidence="2 3" key="1">
    <citation type="submission" date="2018-01" db="EMBL/GenBank/DDBJ databases">
        <title>Draft genome sequence of Paucibacter aquatile CR182 isolated from freshwater of the Nakdong River.</title>
        <authorList>
            <person name="Choi A."/>
            <person name="Chung E.J."/>
        </authorList>
    </citation>
    <scope>NUCLEOTIDE SEQUENCE [LARGE SCALE GENOMIC DNA]</scope>
    <source>
        <strain evidence="2 3">CR182</strain>
    </source>
</reference>
<dbReference type="NCBIfam" id="TIGR02001">
    <property type="entry name" value="gcw_chp"/>
    <property type="match status" value="1"/>
</dbReference>
<comment type="caution">
    <text evidence="2">The sequence shown here is derived from an EMBL/GenBank/DDBJ whole genome shotgun (WGS) entry which is preliminary data.</text>
</comment>
<name>A0A2N8L0V5_9BURK</name>
<feature type="chain" id="PRO_5014847654" evidence="1">
    <location>
        <begin position="27"/>
        <end position="246"/>
    </location>
</feature>
<evidence type="ECO:0000313" key="2">
    <source>
        <dbReference type="EMBL" id="PND39348.1"/>
    </source>
</evidence>
<dbReference type="InterPro" id="IPR010239">
    <property type="entry name" value="CHP02001"/>
</dbReference>